<organism evidence="2 3">
    <name type="scientific">Aspergillus eucalypticola (strain CBS 122712 / IBT 29274)</name>
    <dbReference type="NCBI Taxonomy" id="1448314"/>
    <lineage>
        <taxon>Eukaryota</taxon>
        <taxon>Fungi</taxon>
        <taxon>Dikarya</taxon>
        <taxon>Ascomycota</taxon>
        <taxon>Pezizomycotina</taxon>
        <taxon>Eurotiomycetes</taxon>
        <taxon>Eurotiomycetidae</taxon>
        <taxon>Eurotiales</taxon>
        <taxon>Aspergillaceae</taxon>
        <taxon>Aspergillus</taxon>
        <taxon>Aspergillus subgen. Circumdati</taxon>
    </lineage>
</organism>
<evidence type="ECO:0000313" key="2">
    <source>
        <dbReference type="EMBL" id="PWY84274.1"/>
    </source>
</evidence>
<dbReference type="GeneID" id="37058724"/>
<dbReference type="RefSeq" id="XP_025392829.1">
    <property type="nucleotide sequence ID" value="XM_025536762.1"/>
</dbReference>
<dbReference type="Pfam" id="PF01419">
    <property type="entry name" value="Jacalin"/>
    <property type="match status" value="1"/>
</dbReference>
<feature type="domain" description="Jacalin-type lectin" evidence="1">
    <location>
        <begin position="10"/>
        <end position="124"/>
    </location>
</feature>
<dbReference type="VEuPathDB" id="FungiDB:BO83DRAFT_449741"/>
<dbReference type="EMBL" id="MSFU01000002">
    <property type="protein sequence ID" value="PWY84274.1"/>
    <property type="molecule type" value="Genomic_DNA"/>
</dbReference>
<reference evidence="2" key="1">
    <citation type="submission" date="2016-12" db="EMBL/GenBank/DDBJ databases">
        <title>The genomes of Aspergillus section Nigri reveals drivers in fungal speciation.</title>
        <authorList>
            <consortium name="DOE Joint Genome Institute"/>
            <person name="Vesth T.C."/>
            <person name="Nybo J."/>
            <person name="Theobald S."/>
            <person name="Brandl J."/>
            <person name="Frisvad J.C."/>
            <person name="Nielsen K.F."/>
            <person name="Lyhne E.K."/>
            <person name="Kogle M.E."/>
            <person name="Kuo A."/>
            <person name="Riley R."/>
            <person name="Clum A."/>
            <person name="Nolan M."/>
            <person name="Lipzen A."/>
            <person name="Salamov A."/>
            <person name="Henrissat B."/>
            <person name="Wiebenga A."/>
            <person name="De vries R.P."/>
            <person name="Grigoriev I.V."/>
            <person name="Mortensen U.H."/>
            <person name="Andersen M.R."/>
            <person name="Baker S.E."/>
        </authorList>
    </citation>
    <scope>NUCLEOTIDE SEQUENCE</scope>
    <source>
        <strain evidence="2">CBS 122712</strain>
    </source>
</reference>
<keyword evidence="3" id="KW-1185">Reference proteome</keyword>
<gene>
    <name evidence="2" type="ORF">BO83DRAFT_449741</name>
</gene>
<evidence type="ECO:0000313" key="3">
    <source>
        <dbReference type="Proteomes" id="UP000246171"/>
    </source>
</evidence>
<evidence type="ECO:0000259" key="1">
    <source>
        <dbReference type="Pfam" id="PF01419"/>
    </source>
</evidence>
<protein>
    <recommendedName>
        <fullName evidence="1">Jacalin-type lectin domain-containing protein</fullName>
    </recommendedName>
</protein>
<name>A0A317WCU5_ASPEC</name>
<dbReference type="InterPro" id="IPR001229">
    <property type="entry name" value="Jacalin-like_lectin_dom"/>
</dbReference>
<comment type="caution">
    <text evidence="2">The sequence shown here is derived from an EMBL/GenBank/DDBJ whole genome shotgun (WGS) entry which is preliminary data.</text>
</comment>
<dbReference type="Gene3D" id="2.100.10.30">
    <property type="entry name" value="Jacalin-like lectin domain"/>
    <property type="match status" value="1"/>
</dbReference>
<proteinExistence type="predicted"/>
<dbReference type="Proteomes" id="UP000246171">
    <property type="component" value="Unassembled WGS sequence"/>
</dbReference>
<accession>A0A317WCU5</accession>
<dbReference type="InterPro" id="IPR036404">
    <property type="entry name" value="Jacalin-like_lectin_dom_sf"/>
</dbReference>
<dbReference type="SUPFAM" id="SSF51101">
    <property type="entry name" value="Mannose-binding lectins"/>
    <property type="match status" value="1"/>
</dbReference>
<dbReference type="OrthoDB" id="4284408at2759"/>
<sequence>MNTFGLHADGPYGGMGGSSYDARDGEEKVKHVDLWTANYGDRPYEVIGAFNLEFQDGYSTGRIGGRDNAVPLYGPYSYDFADDETITEMHVYAGHDDGFVNGLSFKTTVRPDGAYDVGGHEGNDNKLVGDALGAKGEWAGATGRDNIHGADAVVDNMILYFKE</sequence>
<dbReference type="AlphaFoldDB" id="A0A317WCU5"/>